<organism evidence="3 4">
    <name type="scientific">Daedalea quercina L-15889</name>
    <dbReference type="NCBI Taxonomy" id="1314783"/>
    <lineage>
        <taxon>Eukaryota</taxon>
        <taxon>Fungi</taxon>
        <taxon>Dikarya</taxon>
        <taxon>Basidiomycota</taxon>
        <taxon>Agaricomycotina</taxon>
        <taxon>Agaricomycetes</taxon>
        <taxon>Polyporales</taxon>
        <taxon>Fomitopsis</taxon>
    </lineage>
</organism>
<accession>A0A165KUF0</accession>
<evidence type="ECO:0000313" key="3">
    <source>
        <dbReference type="EMBL" id="KZT63599.1"/>
    </source>
</evidence>
<protein>
    <submittedName>
        <fullName evidence="3">Uncharacterized protein</fullName>
    </submittedName>
</protein>
<name>A0A165KUF0_9APHY</name>
<evidence type="ECO:0000313" key="4">
    <source>
        <dbReference type="Proteomes" id="UP000076727"/>
    </source>
</evidence>
<dbReference type="AlphaFoldDB" id="A0A165KUF0"/>
<dbReference type="STRING" id="1314783.A0A165KUF0"/>
<keyword evidence="2" id="KW-1133">Transmembrane helix</keyword>
<dbReference type="EMBL" id="KV429170">
    <property type="protein sequence ID" value="KZT63599.1"/>
    <property type="molecule type" value="Genomic_DNA"/>
</dbReference>
<evidence type="ECO:0000256" key="1">
    <source>
        <dbReference type="SAM" id="MobiDB-lite"/>
    </source>
</evidence>
<reference evidence="3 4" key="1">
    <citation type="journal article" date="2016" name="Mol. Biol. Evol.">
        <title>Comparative Genomics of Early-Diverging Mushroom-Forming Fungi Provides Insights into the Origins of Lignocellulose Decay Capabilities.</title>
        <authorList>
            <person name="Nagy L.G."/>
            <person name="Riley R."/>
            <person name="Tritt A."/>
            <person name="Adam C."/>
            <person name="Daum C."/>
            <person name="Floudas D."/>
            <person name="Sun H."/>
            <person name="Yadav J.S."/>
            <person name="Pangilinan J."/>
            <person name="Larsson K.H."/>
            <person name="Matsuura K."/>
            <person name="Barry K."/>
            <person name="Labutti K."/>
            <person name="Kuo R."/>
            <person name="Ohm R.A."/>
            <person name="Bhattacharya S.S."/>
            <person name="Shirouzu T."/>
            <person name="Yoshinaga Y."/>
            <person name="Martin F.M."/>
            <person name="Grigoriev I.V."/>
            <person name="Hibbett D.S."/>
        </authorList>
    </citation>
    <scope>NUCLEOTIDE SEQUENCE [LARGE SCALE GENOMIC DNA]</scope>
    <source>
        <strain evidence="3 4">L-15889</strain>
    </source>
</reference>
<proteinExistence type="predicted"/>
<feature type="region of interest" description="Disordered" evidence="1">
    <location>
        <begin position="155"/>
        <end position="216"/>
    </location>
</feature>
<keyword evidence="2" id="KW-0472">Membrane</keyword>
<feature type="compositionally biased region" description="Low complexity" evidence="1">
    <location>
        <begin position="155"/>
        <end position="201"/>
    </location>
</feature>
<evidence type="ECO:0000256" key="2">
    <source>
        <dbReference type="SAM" id="Phobius"/>
    </source>
</evidence>
<feature type="compositionally biased region" description="Polar residues" evidence="1">
    <location>
        <begin position="330"/>
        <end position="345"/>
    </location>
</feature>
<feature type="region of interest" description="Disordered" evidence="1">
    <location>
        <begin position="321"/>
        <end position="357"/>
    </location>
</feature>
<dbReference type="Proteomes" id="UP000076727">
    <property type="component" value="Unassembled WGS sequence"/>
</dbReference>
<gene>
    <name evidence="3" type="ORF">DAEQUDRAFT_770467</name>
</gene>
<keyword evidence="2" id="KW-0812">Transmembrane</keyword>
<dbReference type="OrthoDB" id="10667159at2759"/>
<sequence length="499" mass="52922">MIRYPFNNLSLTEVPPTECEDNAYRFGGGCNGVEAALSARELSFGDAGSESVAVTTDIVYATTTVIWSPSTYSNTSRTTTESTSSSWYSSSTSIASSNWATSSLNHTAQTIALLPYTSSFLSASNTSPSTSYSTTSSSSLTSVSPVTVEVEKSEVSTSISHTSSMASSIIPTSHPSSTTYSTTTEPSSSSSSSTPLGPSEPASTDVTTEDSKGHDDGGMITGIVVGIAVLLFAICTFCWVRRRARHRRQALKRNSGGYDGDGFLTFSNPSSTGFDRHRSFGSSITGSAMSFTGGPGINRVSLPASTFSTLACDTPRWSTLPPMGNLRLPTPTQGSRMNRMSVHSSTTREHPSPSPLSPGITSLLNANWPVVPPTQVVQDPEPDPAFRQLDVLADTRPGSESESEQLQRWTRSRILSVLVGELADQVQSSSTRQQAEDGGVRLAGGPPGAPSETTHQDAFVFGRQSVGGSLRSNRMLPPPYARYSEVSAYGADVEVPRDH</sequence>
<feature type="transmembrane region" description="Helical" evidence="2">
    <location>
        <begin position="219"/>
        <end position="240"/>
    </location>
</feature>
<keyword evidence="4" id="KW-1185">Reference proteome</keyword>
<feature type="region of interest" description="Disordered" evidence="1">
    <location>
        <begin position="426"/>
        <end position="456"/>
    </location>
</feature>